<dbReference type="InterPro" id="IPR027417">
    <property type="entry name" value="P-loop_NTPase"/>
</dbReference>
<dbReference type="InterPro" id="IPR003439">
    <property type="entry name" value="ABC_transporter-like_ATP-bd"/>
</dbReference>
<evidence type="ECO:0000256" key="5">
    <source>
        <dbReference type="ARBA" id="ARBA00022967"/>
    </source>
</evidence>
<dbReference type="GO" id="GO:0005524">
    <property type="term" value="F:ATP binding"/>
    <property type="evidence" value="ECO:0007669"/>
    <property type="project" value="UniProtKB-KW"/>
</dbReference>
<sequence length="212" mass="23530">MSQNPGLSVSELTCERDERCLFRSLAFSLNSGEILQITGPNGSGKTTLMRVVAGLSLDFTGEVFWRGQPVADVRPEFHAALLYMGHLLGVKSTMTAEENLRWAMGLHRNDLSREEIWSALEKVKLAGFEDIPCYQLSAGQNRRVALARLFLARQPLWILDEPFTAIDKQGVAELEQLLVDHAKSGGMVMMTTHHEMSLNYDGFHQLVLGGGV</sequence>
<keyword evidence="4 8" id="KW-0067">ATP-binding</keyword>
<feature type="domain" description="ABC transporter" evidence="7">
    <location>
        <begin position="7"/>
        <end position="212"/>
    </location>
</feature>
<dbReference type="PANTHER" id="PTHR43499">
    <property type="entry name" value="ABC TRANSPORTER I FAMILY MEMBER 1"/>
    <property type="match status" value="1"/>
</dbReference>
<reference evidence="8 9" key="1">
    <citation type="submission" date="2017-03" db="EMBL/GenBank/DDBJ databases">
        <authorList>
            <person name="Afonso C.L."/>
            <person name="Miller P.J."/>
            <person name="Scott M.A."/>
            <person name="Spackman E."/>
            <person name="Goraichik I."/>
            <person name="Dimitrov K.M."/>
            <person name="Suarez D.L."/>
            <person name="Swayne D.E."/>
        </authorList>
    </citation>
    <scope>NUCLEOTIDE SEQUENCE [LARGE SCALE GENOMIC DNA]</scope>
    <source>
        <strain evidence="8">SB41UT1</strain>
    </source>
</reference>
<dbReference type="PANTHER" id="PTHR43499:SF1">
    <property type="entry name" value="ABC TRANSPORTER I FAMILY MEMBER 1"/>
    <property type="match status" value="1"/>
</dbReference>
<dbReference type="GO" id="GO:0022857">
    <property type="term" value="F:transmembrane transporter activity"/>
    <property type="evidence" value="ECO:0007669"/>
    <property type="project" value="InterPro"/>
</dbReference>
<evidence type="ECO:0000259" key="7">
    <source>
        <dbReference type="PROSITE" id="PS50893"/>
    </source>
</evidence>
<evidence type="ECO:0000256" key="6">
    <source>
        <dbReference type="ARBA" id="ARBA00023136"/>
    </source>
</evidence>
<keyword evidence="6" id="KW-0472">Membrane</keyword>
<dbReference type="PROSITE" id="PS50893">
    <property type="entry name" value="ABC_TRANSPORTER_2"/>
    <property type="match status" value="1"/>
</dbReference>
<dbReference type="EMBL" id="FWPT01000003">
    <property type="protein sequence ID" value="SMA41927.1"/>
    <property type="molecule type" value="Genomic_DNA"/>
</dbReference>
<proteinExistence type="predicted"/>
<dbReference type="RefSeq" id="WP_207626584.1">
    <property type="nucleotide sequence ID" value="NZ_CBCSCN010000009.1"/>
</dbReference>
<protein>
    <submittedName>
        <fullName evidence="8">Cytochrome c biogenesis ATP-binding export protein CcmA</fullName>
        <ecNumber evidence="8">3.6.3.41</ecNumber>
    </submittedName>
</protein>
<evidence type="ECO:0000256" key="1">
    <source>
        <dbReference type="ARBA" id="ARBA00022448"/>
    </source>
</evidence>
<dbReference type="CDD" id="cd03231">
    <property type="entry name" value="ABC_CcmA_heme_exporter"/>
    <property type="match status" value="1"/>
</dbReference>
<evidence type="ECO:0000256" key="4">
    <source>
        <dbReference type="ARBA" id="ARBA00022840"/>
    </source>
</evidence>
<dbReference type="Proteomes" id="UP000196573">
    <property type="component" value="Unassembled WGS sequence"/>
</dbReference>
<keyword evidence="3" id="KW-0201">Cytochrome c-type biogenesis</keyword>
<dbReference type="GO" id="GO:0016887">
    <property type="term" value="F:ATP hydrolysis activity"/>
    <property type="evidence" value="ECO:0007669"/>
    <property type="project" value="InterPro"/>
</dbReference>
<gene>
    <name evidence="8" type="primary">ccmA</name>
    <name evidence="8" type="ORF">EHSB41UT_01360</name>
</gene>
<dbReference type="EC" id="3.6.3.41" evidence="8"/>
<dbReference type="Gene3D" id="3.40.50.300">
    <property type="entry name" value="P-loop containing nucleotide triphosphate hydrolases"/>
    <property type="match status" value="1"/>
</dbReference>
<dbReference type="AlphaFoldDB" id="A0A1X7AH60"/>
<dbReference type="Pfam" id="PF00005">
    <property type="entry name" value="ABC_tran"/>
    <property type="match status" value="1"/>
</dbReference>
<dbReference type="SUPFAM" id="SSF52540">
    <property type="entry name" value="P-loop containing nucleoside triphosphate hydrolases"/>
    <property type="match status" value="1"/>
</dbReference>
<dbReference type="NCBIfam" id="NF010061">
    <property type="entry name" value="PRK13538.1"/>
    <property type="match status" value="1"/>
</dbReference>
<dbReference type="GO" id="GO:0017004">
    <property type="term" value="P:cytochrome complex assembly"/>
    <property type="evidence" value="ECO:0007669"/>
    <property type="project" value="UniProtKB-KW"/>
</dbReference>
<dbReference type="InterPro" id="IPR005895">
    <property type="entry name" value="ABC_transptr_haem_export_CcmA"/>
</dbReference>
<keyword evidence="1" id="KW-0813">Transport</keyword>
<evidence type="ECO:0000313" key="8">
    <source>
        <dbReference type="EMBL" id="SMA41927.1"/>
    </source>
</evidence>
<name>A0A1X7AH60_9GAMM</name>
<keyword evidence="5" id="KW-1278">Translocase</keyword>
<evidence type="ECO:0000313" key="9">
    <source>
        <dbReference type="Proteomes" id="UP000196573"/>
    </source>
</evidence>
<organism evidence="8 9">
    <name type="scientific">Parendozoicomonas haliclonae</name>
    <dbReference type="NCBI Taxonomy" id="1960125"/>
    <lineage>
        <taxon>Bacteria</taxon>
        <taxon>Pseudomonadati</taxon>
        <taxon>Pseudomonadota</taxon>
        <taxon>Gammaproteobacteria</taxon>
        <taxon>Oceanospirillales</taxon>
        <taxon>Endozoicomonadaceae</taxon>
        <taxon>Parendozoicomonas</taxon>
    </lineage>
</organism>
<evidence type="ECO:0000256" key="3">
    <source>
        <dbReference type="ARBA" id="ARBA00022748"/>
    </source>
</evidence>
<evidence type="ECO:0000256" key="2">
    <source>
        <dbReference type="ARBA" id="ARBA00022741"/>
    </source>
</evidence>
<dbReference type="NCBIfam" id="TIGR01189">
    <property type="entry name" value="ccmA"/>
    <property type="match status" value="1"/>
</dbReference>
<keyword evidence="9" id="KW-1185">Reference proteome</keyword>
<dbReference type="SMART" id="SM00382">
    <property type="entry name" value="AAA"/>
    <property type="match status" value="1"/>
</dbReference>
<keyword evidence="2" id="KW-0547">Nucleotide-binding</keyword>
<accession>A0A1X7AH60</accession>
<keyword evidence="8" id="KW-0378">Hydrolase</keyword>
<dbReference type="InterPro" id="IPR003593">
    <property type="entry name" value="AAA+_ATPase"/>
</dbReference>